<keyword evidence="8" id="KW-1185">Reference proteome</keyword>
<accession>A0A1G9FTT5</accession>
<evidence type="ECO:0000256" key="1">
    <source>
        <dbReference type="ARBA" id="ARBA00004365"/>
    </source>
</evidence>
<evidence type="ECO:0000256" key="2">
    <source>
        <dbReference type="ARBA" id="ARBA00004613"/>
    </source>
</evidence>
<dbReference type="PANTHER" id="PTHR42792:SF1">
    <property type="entry name" value="FLAGELLAR HOOK-ASSOCIATED PROTEIN 3"/>
    <property type="match status" value="1"/>
</dbReference>
<evidence type="ECO:0000256" key="3">
    <source>
        <dbReference type="ARBA" id="ARBA00005709"/>
    </source>
</evidence>
<dbReference type="EMBL" id="FNGI01000001">
    <property type="protein sequence ID" value="SDK91808.1"/>
    <property type="molecule type" value="Genomic_DNA"/>
</dbReference>
<keyword evidence="7" id="KW-0969">Cilium</keyword>
<dbReference type="GO" id="GO:0005576">
    <property type="term" value="C:extracellular region"/>
    <property type="evidence" value="ECO:0007669"/>
    <property type="project" value="UniProtKB-SubCell"/>
</dbReference>
<organism evidence="7 8">
    <name type="scientific">Modicisalibacter muralis</name>
    <dbReference type="NCBI Taxonomy" id="119000"/>
    <lineage>
        <taxon>Bacteria</taxon>
        <taxon>Pseudomonadati</taxon>
        <taxon>Pseudomonadota</taxon>
        <taxon>Gammaproteobacteria</taxon>
        <taxon>Oceanospirillales</taxon>
        <taxon>Halomonadaceae</taxon>
        <taxon>Modicisalibacter</taxon>
    </lineage>
</organism>
<evidence type="ECO:0000256" key="5">
    <source>
        <dbReference type="ARBA" id="ARBA00023143"/>
    </source>
</evidence>
<dbReference type="SUPFAM" id="SSF64518">
    <property type="entry name" value="Phase 1 flagellin"/>
    <property type="match status" value="1"/>
</dbReference>
<dbReference type="Proteomes" id="UP000198654">
    <property type="component" value="Unassembled WGS sequence"/>
</dbReference>
<comment type="subcellular location">
    <subcellularLocation>
        <location evidence="1">Bacterial flagellum</location>
    </subcellularLocation>
    <subcellularLocation>
        <location evidence="2">Secreted</location>
    </subcellularLocation>
</comment>
<dbReference type="InterPro" id="IPR001492">
    <property type="entry name" value="Flagellin"/>
</dbReference>
<evidence type="ECO:0000259" key="6">
    <source>
        <dbReference type="Pfam" id="PF00669"/>
    </source>
</evidence>
<gene>
    <name evidence="7" type="ORF">SAMN05661010_00510</name>
</gene>
<keyword evidence="7" id="KW-0282">Flagellum</keyword>
<evidence type="ECO:0000313" key="8">
    <source>
        <dbReference type="Proteomes" id="UP000198654"/>
    </source>
</evidence>
<dbReference type="PANTHER" id="PTHR42792">
    <property type="entry name" value="FLAGELLIN"/>
    <property type="match status" value="1"/>
</dbReference>
<feature type="domain" description="Flagellin N-terminal" evidence="6">
    <location>
        <begin position="3"/>
        <end position="138"/>
    </location>
</feature>
<comment type="similarity">
    <text evidence="3">Belongs to the bacterial flagellin family.</text>
</comment>
<dbReference type="InterPro" id="IPR013384">
    <property type="entry name" value="Flagell_FlgL"/>
</dbReference>
<name>A0A1G9FTT5_9GAMM</name>
<dbReference type="Pfam" id="PF00669">
    <property type="entry name" value="Flagellin_N"/>
    <property type="match status" value="1"/>
</dbReference>
<keyword evidence="4" id="KW-0964">Secreted</keyword>
<protein>
    <submittedName>
        <fullName evidence="7">Flagellar hook-associated protein 3 FlgL</fullName>
    </submittedName>
</protein>
<dbReference type="GO" id="GO:0071973">
    <property type="term" value="P:bacterial-type flagellum-dependent cell motility"/>
    <property type="evidence" value="ECO:0007669"/>
    <property type="project" value="InterPro"/>
</dbReference>
<evidence type="ECO:0000256" key="4">
    <source>
        <dbReference type="ARBA" id="ARBA00022525"/>
    </source>
</evidence>
<sequence length="405" mass="42091">MRISTVTMFQASLASMNRQQSEFLHISQQIASGKRVVNPSDDPQAASRAVGVSQSLAVNQQYADARISARNALSQEDSVLGSIGDAIASAKTLIVQAGNGTLSDADRASLASDLNGIYESLIGQANTTNGNGAYLFGGFEDDAPPFVRSAGGIEYFGSDNVRAQQVGPSRQMTVGDSGSEIFSGVHSGSGYVAEADSGNTGSVTFTGPARVDASHANYGDGFTITFGDDGAGNPTYSIVNDSTGAAVQTDVAYDPEEGATLTFGGLSLTLEGEPAAGDEISMAKAQDQSLFTTLENVIAALNTPTDTDAAKAALHNTLSTTSRELDNSLNNVLTVRASVGARINELDVLDSVGGNRELNYKSTLSELVDLDLAKATSDYLLQQAALQASQKAFVGIQNLSLFEQL</sequence>
<dbReference type="GO" id="GO:0005198">
    <property type="term" value="F:structural molecule activity"/>
    <property type="evidence" value="ECO:0007669"/>
    <property type="project" value="InterPro"/>
</dbReference>
<dbReference type="GO" id="GO:0009424">
    <property type="term" value="C:bacterial-type flagellum hook"/>
    <property type="evidence" value="ECO:0007669"/>
    <property type="project" value="InterPro"/>
</dbReference>
<dbReference type="RefSeq" id="WP_089725178.1">
    <property type="nucleotide sequence ID" value="NZ_FNGI01000001.1"/>
</dbReference>
<dbReference type="Gene3D" id="1.20.1330.10">
    <property type="entry name" value="f41 fragment of flagellin, N-terminal domain"/>
    <property type="match status" value="1"/>
</dbReference>
<reference evidence="7 8" key="1">
    <citation type="submission" date="2016-10" db="EMBL/GenBank/DDBJ databases">
        <authorList>
            <person name="de Groot N.N."/>
        </authorList>
    </citation>
    <scope>NUCLEOTIDE SEQUENCE [LARGE SCALE GENOMIC DNA]</scope>
    <source>
        <strain evidence="7 8">DSM 14789</strain>
    </source>
</reference>
<dbReference type="InterPro" id="IPR001029">
    <property type="entry name" value="Flagellin_N"/>
</dbReference>
<keyword evidence="7" id="KW-0966">Cell projection</keyword>
<proteinExistence type="inferred from homology"/>
<evidence type="ECO:0000313" key="7">
    <source>
        <dbReference type="EMBL" id="SDK91808.1"/>
    </source>
</evidence>
<dbReference type="AlphaFoldDB" id="A0A1G9FTT5"/>
<dbReference type="NCBIfam" id="TIGR02550">
    <property type="entry name" value="flagell_flgL"/>
    <property type="match status" value="1"/>
</dbReference>
<dbReference type="STRING" id="119000.SAMN05661010_00510"/>
<keyword evidence="5" id="KW-0975">Bacterial flagellum</keyword>
<dbReference type="OrthoDB" id="9768249at2"/>